<dbReference type="EMBL" id="JAQQAF010000003">
    <property type="protein sequence ID" value="KAJ8497434.1"/>
    <property type="molecule type" value="Genomic_DNA"/>
</dbReference>
<dbReference type="Proteomes" id="UP001222027">
    <property type="component" value="Unassembled WGS sequence"/>
</dbReference>
<accession>A0AAV8R791</accession>
<dbReference type="AlphaFoldDB" id="A0AAV8R791"/>
<organism evidence="1 2">
    <name type="scientific">Ensete ventricosum</name>
    <name type="common">Abyssinian banana</name>
    <name type="synonym">Musa ensete</name>
    <dbReference type="NCBI Taxonomy" id="4639"/>
    <lineage>
        <taxon>Eukaryota</taxon>
        <taxon>Viridiplantae</taxon>
        <taxon>Streptophyta</taxon>
        <taxon>Embryophyta</taxon>
        <taxon>Tracheophyta</taxon>
        <taxon>Spermatophyta</taxon>
        <taxon>Magnoliopsida</taxon>
        <taxon>Liliopsida</taxon>
        <taxon>Zingiberales</taxon>
        <taxon>Musaceae</taxon>
        <taxon>Ensete</taxon>
    </lineage>
</organism>
<sequence>MERLCCCSLPAFSLRSLALSSPPSQARVRKRRQITSSGFSLFSSRLGGAVAKRLRRVVLIWRRPEV</sequence>
<gene>
    <name evidence="1" type="ORF">OPV22_007986</name>
</gene>
<evidence type="ECO:0000313" key="1">
    <source>
        <dbReference type="EMBL" id="KAJ8497434.1"/>
    </source>
</evidence>
<keyword evidence="2" id="KW-1185">Reference proteome</keyword>
<comment type="caution">
    <text evidence="1">The sequence shown here is derived from an EMBL/GenBank/DDBJ whole genome shotgun (WGS) entry which is preliminary data.</text>
</comment>
<proteinExistence type="predicted"/>
<reference evidence="1 2" key="1">
    <citation type="submission" date="2022-12" db="EMBL/GenBank/DDBJ databases">
        <title>Chromosome-scale assembly of the Ensete ventricosum genome.</title>
        <authorList>
            <person name="Dussert Y."/>
            <person name="Stocks J."/>
            <person name="Wendawek A."/>
            <person name="Woldeyes F."/>
            <person name="Nichols R.A."/>
            <person name="Borrell J.S."/>
        </authorList>
    </citation>
    <scope>NUCLEOTIDE SEQUENCE [LARGE SCALE GENOMIC DNA]</scope>
    <source>
        <strain evidence="2">cv. Maze</strain>
        <tissue evidence="1">Seeds</tissue>
    </source>
</reference>
<evidence type="ECO:0000313" key="2">
    <source>
        <dbReference type="Proteomes" id="UP001222027"/>
    </source>
</evidence>
<protein>
    <submittedName>
        <fullName evidence="1">Uncharacterized protein</fullName>
    </submittedName>
</protein>
<name>A0AAV8R791_ENSVE</name>